<feature type="compositionally biased region" description="Basic and acidic residues" evidence="1">
    <location>
        <begin position="33"/>
        <end position="47"/>
    </location>
</feature>
<dbReference type="RefSeq" id="XP_013322857.1">
    <property type="nucleotide sequence ID" value="XM_013467403.1"/>
</dbReference>
<feature type="compositionally biased region" description="Polar residues" evidence="1">
    <location>
        <begin position="1"/>
        <end position="19"/>
    </location>
</feature>
<evidence type="ECO:0000313" key="3">
    <source>
        <dbReference type="Proteomes" id="UP000053958"/>
    </source>
</evidence>
<feature type="compositionally biased region" description="Basic and acidic residues" evidence="1">
    <location>
        <begin position="59"/>
        <end position="71"/>
    </location>
</feature>
<accession>A0A0F4YDQ7</accession>
<gene>
    <name evidence="2" type="ORF">T310_10167</name>
</gene>
<evidence type="ECO:0000256" key="1">
    <source>
        <dbReference type="SAM" id="MobiDB-lite"/>
    </source>
</evidence>
<dbReference type="Proteomes" id="UP000053958">
    <property type="component" value="Unassembled WGS sequence"/>
</dbReference>
<dbReference type="EMBL" id="LASV01000803">
    <property type="protein sequence ID" value="KKA16245.1"/>
    <property type="molecule type" value="Genomic_DNA"/>
</dbReference>
<sequence length="96" mass="11451">EIVTSQQNGVLSNTATQDETLPRKAERVRHTRSRDSRRSIDKIRREVQYGPRGESPTGTDRRKKMEDQNRSYKRELNLMYLAFYYSRSIHSIITRY</sequence>
<proteinExistence type="predicted"/>
<protein>
    <submittedName>
        <fullName evidence="2">Uncharacterized protein</fullName>
    </submittedName>
</protein>
<dbReference type="GeneID" id="25313234"/>
<feature type="region of interest" description="Disordered" evidence="1">
    <location>
        <begin position="1"/>
        <end position="71"/>
    </location>
</feature>
<reference evidence="2 3" key="1">
    <citation type="submission" date="2015-04" db="EMBL/GenBank/DDBJ databases">
        <authorList>
            <person name="Heijne W.H."/>
            <person name="Fedorova N.D."/>
            <person name="Nierman W.C."/>
            <person name="Vollebregt A.W."/>
            <person name="Zhao Z."/>
            <person name="Wu L."/>
            <person name="Kumar M."/>
            <person name="Stam H."/>
            <person name="van den Berg M.A."/>
            <person name="Pel H.J."/>
        </authorList>
    </citation>
    <scope>NUCLEOTIDE SEQUENCE [LARGE SCALE GENOMIC DNA]</scope>
    <source>
        <strain evidence="2 3">CBS 393.64</strain>
    </source>
</reference>
<dbReference type="AlphaFoldDB" id="A0A0F4YDQ7"/>
<keyword evidence="3" id="KW-1185">Reference proteome</keyword>
<evidence type="ECO:0000313" key="2">
    <source>
        <dbReference type="EMBL" id="KKA16245.1"/>
    </source>
</evidence>
<feature type="non-terminal residue" evidence="2">
    <location>
        <position position="1"/>
    </location>
</feature>
<organism evidence="2 3">
    <name type="scientific">Rasamsonia emersonii (strain ATCC 16479 / CBS 393.64 / IMI 116815)</name>
    <dbReference type="NCBI Taxonomy" id="1408163"/>
    <lineage>
        <taxon>Eukaryota</taxon>
        <taxon>Fungi</taxon>
        <taxon>Dikarya</taxon>
        <taxon>Ascomycota</taxon>
        <taxon>Pezizomycotina</taxon>
        <taxon>Eurotiomycetes</taxon>
        <taxon>Eurotiomycetidae</taxon>
        <taxon>Eurotiales</taxon>
        <taxon>Trichocomaceae</taxon>
        <taxon>Rasamsonia</taxon>
    </lineage>
</organism>
<comment type="caution">
    <text evidence="2">The sequence shown here is derived from an EMBL/GenBank/DDBJ whole genome shotgun (WGS) entry which is preliminary data.</text>
</comment>
<name>A0A0F4YDQ7_RASE3</name>